<reference evidence="1 2" key="2">
    <citation type="submission" date="2015-10" db="EMBL/GenBank/DDBJ databases">
        <title>Comparative genomics and high-throughput reverse genetic screens identify a new phytobacterial MAMP and an Arabidopsis receptor required for immune elicitation.</title>
        <authorList>
            <person name="Mott G.A."/>
            <person name="Thakur S."/>
            <person name="Wang P.W."/>
            <person name="Desveaux D."/>
            <person name="Guttman D.S."/>
        </authorList>
    </citation>
    <scope>NUCLEOTIDE SEQUENCE [LARGE SCALE GENOMIC DNA]</scope>
    <source>
        <strain evidence="1 2">0788_9</strain>
    </source>
</reference>
<dbReference type="Proteomes" id="UP000037891">
    <property type="component" value="Unassembled WGS sequence"/>
</dbReference>
<evidence type="ECO:0000313" key="2">
    <source>
        <dbReference type="Proteomes" id="UP000037891"/>
    </source>
</evidence>
<dbReference type="PATRIC" id="fig|81035.3.peg.1665"/>
<dbReference type="EMBL" id="LGLN01000006">
    <property type="protein sequence ID" value="KPC36798.1"/>
    <property type="molecule type" value="Genomic_DNA"/>
</dbReference>
<accession>A0A0N0XF55</accession>
<dbReference type="AlphaFoldDB" id="A0A0N0XF55"/>
<evidence type="ECO:0000313" key="1">
    <source>
        <dbReference type="EMBL" id="KPC36798.1"/>
    </source>
</evidence>
<comment type="caution">
    <text evidence="1">The sequence shown here is derived from an EMBL/GenBank/DDBJ whole genome shotgun (WGS) entry which is preliminary data.</text>
</comment>
<gene>
    <name evidence="1" type="ORF">ABJ99_1546</name>
</gene>
<sequence>MSKMTKNSVFHLAWHCFGLSVDHCEVPAFQGFQGFFSAVWHGL</sequence>
<organism evidence="1 2">
    <name type="scientific">Pseudomonas syringae pv. cilantro</name>
    <dbReference type="NCBI Taxonomy" id="81035"/>
    <lineage>
        <taxon>Bacteria</taxon>
        <taxon>Pseudomonadati</taxon>
        <taxon>Pseudomonadota</taxon>
        <taxon>Gammaproteobacteria</taxon>
        <taxon>Pseudomonadales</taxon>
        <taxon>Pseudomonadaceae</taxon>
        <taxon>Pseudomonas</taxon>
        <taxon>Pseudomonas syringae</taxon>
    </lineage>
</organism>
<name>A0A0N0XF55_PSESX</name>
<protein>
    <submittedName>
        <fullName evidence="1">Uncharacterized protein</fullName>
    </submittedName>
</protein>
<reference evidence="1 2" key="1">
    <citation type="submission" date="2015-07" db="EMBL/GenBank/DDBJ databases">
        <authorList>
            <person name="Noorani M."/>
        </authorList>
    </citation>
    <scope>NUCLEOTIDE SEQUENCE [LARGE SCALE GENOMIC DNA]</scope>
    <source>
        <strain evidence="1 2">0788_9</strain>
    </source>
</reference>
<proteinExistence type="predicted"/>